<accession>A0A4S8LT03</accession>
<dbReference type="Proteomes" id="UP000297245">
    <property type="component" value="Unassembled WGS sequence"/>
</dbReference>
<feature type="region of interest" description="Disordered" evidence="1">
    <location>
        <begin position="277"/>
        <end position="310"/>
    </location>
</feature>
<feature type="compositionally biased region" description="Gly residues" evidence="1">
    <location>
        <begin position="43"/>
        <end position="79"/>
    </location>
</feature>
<dbReference type="OrthoDB" id="3058820at2759"/>
<evidence type="ECO:0000313" key="3">
    <source>
        <dbReference type="Proteomes" id="UP000297245"/>
    </source>
</evidence>
<name>A0A4S8LT03_DENBC</name>
<feature type="compositionally biased region" description="Polar residues" evidence="1">
    <location>
        <begin position="293"/>
        <end position="310"/>
    </location>
</feature>
<reference evidence="2 3" key="1">
    <citation type="journal article" date="2019" name="Nat. Ecol. Evol.">
        <title>Megaphylogeny resolves global patterns of mushroom evolution.</title>
        <authorList>
            <person name="Varga T."/>
            <person name="Krizsan K."/>
            <person name="Foldi C."/>
            <person name="Dima B."/>
            <person name="Sanchez-Garcia M."/>
            <person name="Sanchez-Ramirez S."/>
            <person name="Szollosi G.J."/>
            <person name="Szarkandi J.G."/>
            <person name="Papp V."/>
            <person name="Albert L."/>
            <person name="Andreopoulos W."/>
            <person name="Angelini C."/>
            <person name="Antonin V."/>
            <person name="Barry K.W."/>
            <person name="Bougher N.L."/>
            <person name="Buchanan P."/>
            <person name="Buyck B."/>
            <person name="Bense V."/>
            <person name="Catcheside P."/>
            <person name="Chovatia M."/>
            <person name="Cooper J."/>
            <person name="Damon W."/>
            <person name="Desjardin D."/>
            <person name="Finy P."/>
            <person name="Geml J."/>
            <person name="Haridas S."/>
            <person name="Hughes K."/>
            <person name="Justo A."/>
            <person name="Karasinski D."/>
            <person name="Kautmanova I."/>
            <person name="Kiss B."/>
            <person name="Kocsube S."/>
            <person name="Kotiranta H."/>
            <person name="LaButti K.M."/>
            <person name="Lechner B.E."/>
            <person name="Liimatainen K."/>
            <person name="Lipzen A."/>
            <person name="Lukacs Z."/>
            <person name="Mihaltcheva S."/>
            <person name="Morgado L.N."/>
            <person name="Niskanen T."/>
            <person name="Noordeloos M.E."/>
            <person name="Ohm R.A."/>
            <person name="Ortiz-Santana B."/>
            <person name="Ovrebo C."/>
            <person name="Racz N."/>
            <person name="Riley R."/>
            <person name="Savchenko A."/>
            <person name="Shiryaev A."/>
            <person name="Soop K."/>
            <person name="Spirin V."/>
            <person name="Szebenyi C."/>
            <person name="Tomsovsky M."/>
            <person name="Tulloss R.E."/>
            <person name="Uehling J."/>
            <person name="Grigoriev I.V."/>
            <person name="Vagvolgyi C."/>
            <person name="Papp T."/>
            <person name="Martin F.M."/>
            <person name="Miettinen O."/>
            <person name="Hibbett D.S."/>
            <person name="Nagy L.G."/>
        </authorList>
    </citation>
    <scope>NUCLEOTIDE SEQUENCE [LARGE SCALE GENOMIC DNA]</scope>
    <source>
        <strain evidence="2 3">CBS 962.96</strain>
    </source>
</reference>
<proteinExistence type="predicted"/>
<keyword evidence="3" id="KW-1185">Reference proteome</keyword>
<evidence type="ECO:0000256" key="1">
    <source>
        <dbReference type="SAM" id="MobiDB-lite"/>
    </source>
</evidence>
<gene>
    <name evidence="2" type="ORF">K435DRAFT_800325</name>
</gene>
<sequence>MPNTRSRRVEEPDTAGQPDPSTPSPSPRGSHIPGASLNAERGTGPGGAVGHGGGRSGGRVVGQGGGRIGGRSGGRGSGRGGERVIPVHTKEECDLFHNAVKTGGKFSPRNGVPDFKSMTSWWSSQADGKKIFYKLFEHFETYYKTYKEYNNTKQSLVASQQQRKPHEDRIKSTLYVSQTLDAANHLHPGILNDPEHLLVDSAGLRHTPQEPIGDLDSSDIQDSTEITPASATFLANDNEILEPFSKRQKLNHMFGVTENEQSLFSNATFAQPNMVMPSQLPTPEPLIMHPASYPNTSSSSVNQATEQVKN</sequence>
<organism evidence="2 3">
    <name type="scientific">Dendrothele bispora (strain CBS 962.96)</name>
    <dbReference type="NCBI Taxonomy" id="1314807"/>
    <lineage>
        <taxon>Eukaryota</taxon>
        <taxon>Fungi</taxon>
        <taxon>Dikarya</taxon>
        <taxon>Basidiomycota</taxon>
        <taxon>Agaricomycotina</taxon>
        <taxon>Agaricomycetes</taxon>
        <taxon>Agaricomycetidae</taxon>
        <taxon>Agaricales</taxon>
        <taxon>Agaricales incertae sedis</taxon>
        <taxon>Dendrothele</taxon>
    </lineage>
</organism>
<evidence type="ECO:0000313" key="2">
    <source>
        <dbReference type="EMBL" id="THU92656.1"/>
    </source>
</evidence>
<dbReference type="AlphaFoldDB" id="A0A4S8LT03"/>
<protein>
    <submittedName>
        <fullName evidence="2">Uncharacterized protein</fullName>
    </submittedName>
</protein>
<feature type="region of interest" description="Disordered" evidence="1">
    <location>
        <begin position="1"/>
        <end position="84"/>
    </location>
</feature>
<dbReference type="EMBL" id="ML179272">
    <property type="protein sequence ID" value="THU92656.1"/>
    <property type="molecule type" value="Genomic_DNA"/>
</dbReference>